<keyword evidence="2 5" id="KW-0547">Nucleotide-binding</keyword>
<protein>
    <recommendedName>
        <fullName evidence="7">Protein kinase domain-containing protein</fullName>
    </recommendedName>
</protein>
<evidence type="ECO:0000256" key="6">
    <source>
        <dbReference type="SAM" id="Phobius"/>
    </source>
</evidence>
<dbReference type="InterPro" id="IPR000719">
    <property type="entry name" value="Prot_kinase_dom"/>
</dbReference>
<dbReference type="VEuPathDB" id="FungiDB:RhiirFUN_013102"/>
<dbReference type="InterPro" id="IPR051681">
    <property type="entry name" value="Ser/Thr_Kinases-Pseudokinases"/>
</dbReference>
<name>A0A916EHX0_9GLOM</name>
<keyword evidence="4 5" id="KW-0067">ATP-binding</keyword>
<evidence type="ECO:0000313" key="8">
    <source>
        <dbReference type="EMBL" id="CAB5389596.1"/>
    </source>
</evidence>
<sequence length="490" mass="57097">MSIHKTNPTFNDLLERITTEEHIIHYEISEFKNLQPIGSGSFGSVFRANWKNTDKYFALKRFNNDKTTLKEVVNEIKLHKRVDFHENILQLYGITKIEETVQQTYTLVLEYADSGTLTTYLNEHFNELKWNDKYQLALQLASAIAYMHECDIIHCDLHSEIIVGTPVNYSNLYTECWRYEPNERPNMQDVVSELKTIISSEKHDIVIDFINETENNSFNSFEIHKIASRSNKGTLDLNDELMLSNNRLNINNIDSKNSYIRWAYLNHSTIINEKFLMALIIIFYYLAYYQLVTELLQFNYLGLKKYFGKIFNSFDMISIVLSVAVMTKLLKNFQISDGFESGIESDTAGISFSIFLLWIKLILYLRKISNIGIYIYRVTIIFKKIFPFFLFMLIVILASAHTMFILLRDTKNIKIKETTYTGSAADVVTDTTFNFELETLRLKEIVSILSENISISKSNTKLIDTTFDIELEILRLEIGMVRSVLVRSWS</sequence>
<proteinExistence type="predicted"/>
<gene>
    <name evidence="8" type="ORF">CHRIB12_LOCUS21151</name>
</gene>
<feature type="binding site" evidence="5">
    <location>
        <position position="60"/>
    </location>
    <ligand>
        <name>ATP</name>
        <dbReference type="ChEBI" id="CHEBI:30616"/>
    </ligand>
</feature>
<organism evidence="8 9">
    <name type="scientific">Rhizophagus irregularis</name>
    <dbReference type="NCBI Taxonomy" id="588596"/>
    <lineage>
        <taxon>Eukaryota</taxon>
        <taxon>Fungi</taxon>
        <taxon>Fungi incertae sedis</taxon>
        <taxon>Mucoromycota</taxon>
        <taxon>Glomeromycotina</taxon>
        <taxon>Glomeromycetes</taxon>
        <taxon>Glomerales</taxon>
        <taxon>Glomeraceae</taxon>
        <taxon>Rhizophagus</taxon>
    </lineage>
</organism>
<dbReference type="PANTHER" id="PTHR44329:SF288">
    <property type="entry name" value="MITOGEN-ACTIVATED PROTEIN KINASE KINASE KINASE 20"/>
    <property type="match status" value="1"/>
</dbReference>
<evidence type="ECO:0000256" key="3">
    <source>
        <dbReference type="ARBA" id="ARBA00022777"/>
    </source>
</evidence>
<evidence type="ECO:0000256" key="5">
    <source>
        <dbReference type="PROSITE-ProRule" id="PRU10141"/>
    </source>
</evidence>
<dbReference type="GO" id="GO:0004674">
    <property type="term" value="F:protein serine/threonine kinase activity"/>
    <property type="evidence" value="ECO:0007669"/>
    <property type="project" value="TreeGrafter"/>
</dbReference>
<accession>A0A916EHX0</accession>
<feature type="domain" description="Protein kinase" evidence="7">
    <location>
        <begin position="31"/>
        <end position="356"/>
    </location>
</feature>
<evidence type="ECO:0000313" key="9">
    <source>
        <dbReference type="Proteomes" id="UP000684084"/>
    </source>
</evidence>
<dbReference type="Proteomes" id="UP000684084">
    <property type="component" value="Unassembled WGS sequence"/>
</dbReference>
<feature type="transmembrane region" description="Helical" evidence="6">
    <location>
        <begin position="347"/>
        <end position="365"/>
    </location>
</feature>
<dbReference type="CDD" id="cd00180">
    <property type="entry name" value="PKc"/>
    <property type="match status" value="1"/>
</dbReference>
<dbReference type="EMBL" id="CAGKOT010000065">
    <property type="protein sequence ID" value="CAB5389596.1"/>
    <property type="molecule type" value="Genomic_DNA"/>
</dbReference>
<keyword evidence="6" id="KW-0472">Membrane</keyword>
<evidence type="ECO:0000256" key="1">
    <source>
        <dbReference type="ARBA" id="ARBA00022679"/>
    </source>
</evidence>
<feature type="transmembrane region" description="Helical" evidence="6">
    <location>
        <begin position="385"/>
        <end position="407"/>
    </location>
</feature>
<dbReference type="PROSITE" id="PS00107">
    <property type="entry name" value="PROTEIN_KINASE_ATP"/>
    <property type="match status" value="1"/>
</dbReference>
<dbReference type="PANTHER" id="PTHR44329">
    <property type="entry name" value="SERINE/THREONINE-PROTEIN KINASE TNNI3K-RELATED"/>
    <property type="match status" value="1"/>
</dbReference>
<dbReference type="PROSITE" id="PS50011">
    <property type="entry name" value="PROTEIN_KINASE_DOM"/>
    <property type="match status" value="1"/>
</dbReference>
<comment type="caution">
    <text evidence="8">The sequence shown here is derived from an EMBL/GenBank/DDBJ whole genome shotgun (WGS) entry which is preliminary data.</text>
</comment>
<evidence type="ECO:0000256" key="4">
    <source>
        <dbReference type="ARBA" id="ARBA00022840"/>
    </source>
</evidence>
<evidence type="ECO:0000259" key="7">
    <source>
        <dbReference type="PROSITE" id="PS50011"/>
    </source>
</evidence>
<dbReference type="OrthoDB" id="2660795at2759"/>
<dbReference type="Pfam" id="PF00069">
    <property type="entry name" value="Pkinase"/>
    <property type="match status" value="1"/>
</dbReference>
<reference evidence="8" key="1">
    <citation type="submission" date="2020-05" db="EMBL/GenBank/DDBJ databases">
        <authorList>
            <person name="Rincon C."/>
            <person name="Sanders R I."/>
            <person name="Robbins C."/>
            <person name="Chaturvedi A."/>
        </authorList>
    </citation>
    <scope>NUCLEOTIDE SEQUENCE</scope>
    <source>
        <strain evidence="8">CHB12</strain>
    </source>
</reference>
<keyword evidence="6" id="KW-0812">Transmembrane</keyword>
<keyword evidence="1" id="KW-0808">Transferase</keyword>
<dbReference type="GO" id="GO:0005524">
    <property type="term" value="F:ATP binding"/>
    <property type="evidence" value="ECO:0007669"/>
    <property type="project" value="UniProtKB-UniRule"/>
</dbReference>
<keyword evidence="3" id="KW-0418">Kinase</keyword>
<evidence type="ECO:0000256" key="2">
    <source>
        <dbReference type="ARBA" id="ARBA00022741"/>
    </source>
</evidence>
<keyword evidence="6" id="KW-1133">Transmembrane helix</keyword>
<dbReference type="InterPro" id="IPR017441">
    <property type="entry name" value="Protein_kinase_ATP_BS"/>
</dbReference>
<feature type="transmembrane region" description="Helical" evidence="6">
    <location>
        <begin position="310"/>
        <end position="327"/>
    </location>
</feature>
<feature type="transmembrane region" description="Helical" evidence="6">
    <location>
        <begin position="275"/>
        <end position="298"/>
    </location>
</feature>
<dbReference type="AlphaFoldDB" id="A0A916EHX0"/>